<dbReference type="FunFam" id="2.60.40.10:FF:000495">
    <property type="entry name" value="Periplasmic beta-glucosidase"/>
    <property type="match status" value="1"/>
</dbReference>
<reference evidence="6 7" key="1">
    <citation type="journal article" date="2021" name="Nat. Commun.">
        <title>Isolation of a member of the candidate phylum Atribacteria reveals a unique cell membrane structure.</title>
        <authorList>
            <person name="Taiki K."/>
            <person name="Nobu M.K."/>
            <person name="Kusada H."/>
            <person name="Meng X.-Y."/>
            <person name="Hosoki N."/>
            <person name="Uematsu K."/>
            <person name="Yoshioka H."/>
            <person name="Kamagata Y."/>
            <person name="Tamaki H."/>
        </authorList>
    </citation>
    <scope>NUCLEOTIDE SEQUENCE [LARGE SCALE GENOMIC DNA]</scope>
    <source>
        <strain evidence="6 7">RT761</strain>
    </source>
</reference>
<dbReference type="AlphaFoldDB" id="A0A7T1F3B7"/>
<dbReference type="GO" id="GO:0031222">
    <property type="term" value="P:arabinan catabolic process"/>
    <property type="evidence" value="ECO:0007669"/>
    <property type="project" value="TreeGrafter"/>
</dbReference>
<dbReference type="PANTHER" id="PTHR42721">
    <property type="entry name" value="SUGAR HYDROLASE-RELATED"/>
    <property type="match status" value="1"/>
</dbReference>
<dbReference type="EMBL" id="CP065383">
    <property type="protein sequence ID" value="QPM68702.1"/>
    <property type="molecule type" value="Genomic_DNA"/>
</dbReference>
<dbReference type="InterPro" id="IPR001764">
    <property type="entry name" value="Glyco_hydro_3_N"/>
</dbReference>
<organism evidence="6 7">
    <name type="scientific">Atribacter laminatus</name>
    <dbReference type="NCBI Taxonomy" id="2847778"/>
    <lineage>
        <taxon>Bacteria</taxon>
        <taxon>Pseudomonadati</taxon>
        <taxon>Atribacterota</taxon>
        <taxon>Atribacteria</taxon>
        <taxon>Atribacterales</taxon>
        <taxon>Atribacteraceae</taxon>
        <taxon>Atribacter</taxon>
    </lineage>
</organism>
<dbReference type="Gene3D" id="3.20.20.300">
    <property type="entry name" value="Glycoside hydrolase, family 3, N-terminal domain"/>
    <property type="match status" value="1"/>
</dbReference>
<evidence type="ECO:0000256" key="4">
    <source>
        <dbReference type="RuleBase" id="RU361161"/>
    </source>
</evidence>
<dbReference type="KEGG" id="alam:RT761_01924"/>
<dbReference type="GO" id="GO:0009044">
    <property type="term" value="F:xylan 1,4-beta-xylosidase activity"/>
    <property type="evidence" value="ECO:0007669"/>
    <property type="project" value="InterPro"/>
</dbReference>
<sequence length="757" mass="84762">MKKGIHMIENLLSQMTLEEKIAQLGAVHAYQLVENDSFSPKKAKELLRHGIGQITRLIGDPDTEPQIAVEIGNAIQSFLKKETRLQIPAIIHEECLSGLTGRGATVFPQAIGLASTFCPELVEKMTTVIRKQIRSMGGHQGLAPVLDIPRDPRWGRTEETFGEDPYLVSRLGVAYIRGLQGEDLQTGVIATAKHFTAYGISEGGRNMGPARVGKRELREVFLFPFEVAVKEAQVGSVMNAYHHIDGIPCTASRYLLTKVLREEWGFSGIVVSDYEAIKMLVTLHHVAQNFKEAAQKSLQAGIDIELPDTICYGEPLFEAVREGLINEELINEVVRRVLITKMRLGLFEEEIYINPDRVPSLLDPEENRHLAREIAQASIVLLKNNDVLPLKKDLKTLAIIGPNAREGLHLHGDYSYSVHIPSVQAWKGKEAVWQDSTNTVNVFEGIKNKLPQGEILFAKGCDLSGNSQEGFEEALEIAKKAQVIIAVMGEKSGLFQQSISGEGSDRPDLELPDMQGELLKELSRLKKPIVLVLINGRPLALQWEKEYIPAIIETWYPGEEGGNAIADVLFGDYNPGGKLPISFPKELGQLPVYYNRVSLAFNEYISTDSHALFPFGHGLSYTHFEYFDLNISPKEIKSLEKIEIQCKVKNVGHQAGDEVIQLYIQDPIASLVRPVKELKGFKRIHLEPDEERTILFSLFPDQLAFYDEYMRLIIEPGLFNVMVGSSSEDIRLSGQFEAIKEFQLTKYRHFKSEVSVQ</sequence>
<evidence type="ECO:0000256" key="2">
    <source>
        <dbReference type="ARBA" id="ARBA00022729"/>
    </source>
</evidence>
<dbReference type="InterPro" id="IPR002772">
    <property type="entry name" value="Glyco_hydro_3_C"/>
</dbReference>
<dbReference type="InterPro" id="IPR026891">
    <property type="entry name" value="Fn3-like"/>
</dbReference>
<dbReference type="RefSeq" id="WP_218111197.1">
    <property type="nucleotide sequence ID" value="NZ_CP065383.1"/>
</dbReference>
<protein>
    <submittedName>
        <fullName evidence="6">Thermostable beta-glucosidase B</fullName>
        <ecNumber evidence="6">3.2.1.21</ecNumber>
    </submittedName>
</protein>
<dbReference type="Pfam" id="PF00933">
    <property type="entry name" value="Glyco_hydro_3"/>
    <property type="match status" value="1"/>
</dbReference>
<gene>
    <name evidence="6" type="primary">bglB</name>
    <name evidence="6" type="ORF">RT761_01924</name>
</gene>
<dbReference type="GO" id="GO:0008422">
    <property type="term" value="F:beta-glucosidase activity"/>
    <property type="evidence" value="ECO:0007669"/>
    <property type="project" value="UniProtKB-EC"/>
</dbReference>
<dbReference type="Gene3D" id="2.60.40.10">
    <property type="entry name" value="Immunoglobulins"/>
    <property type="match status" value="1"/>
</dbReference>
<evidence type="ECO:0000256" key="1">
    <source>
        <dbReference type="ARBA" id="ARBA00005336"/>
    </source>
</evidence>
<dbReference type="GO" id="GO:0046556">
    <property type="term" value="F:alpha-L-arabinofuranosidase activity"/>
    <property type="evidence" value="ECO:0007669"/>
    <property type="project" value="TreeGrafter"/>
</dbReference>
<name>A0A7T1F3B7_ATRLM</name>
<keyword evidence="2" id="KW-0732">Signal</keyword>
<dbReference type="SMART" id="SM01217">
    <property type="entry name" value="Fn3_like"/>
    <property type="match status" value="1"/>
</dbReference>
<dbReference type="InterPro" id="IPR036881">
    <property type="entry name" value="Glyco_hydro_3_C_sf"/>
</dbReference>
<keyword evidence="3 4" id="KW-0378">Hydrolase</keyword>
<dbReference type="PROSITE" id="PS00775">
    <property type="entry name" value="GLYCOSYL_HYDROL_F3"/>
    <property type="match status" value="1"/>
</dbReference>
<dbReference type="SUPFAM" id="SSF51445">
    <property type="entry name" value="(Trans)glycosidases"/>
    <property type="match status" value="1"/>
</dbReference>
<dbReference type="InterPro" id="IPR036962">
    <property type="entry name" value="Glyco_hydro_3_N_sf"/>
</dbReference>
<accession>A0A7T1F3B7</accession>
<keyword evidence="4 6" id="KW-0326">Glycosidase</keyword>
<evidence type="ECO:0000256" key="3">
    <source>
        <dbReference type="ARBA" id="ARBA00022801"/>
    </source>
</evidence>
<dbReference type="Gene3D" id="3.40.50.1700">
    <property type="entry name" value="Glycoside hydrolase family 3 C-terminal domain"/>
    <property type="match status" value="1"/>
</dbReference>
<proteinExistence type="inferred from homology"/>
<comment type="similarity">
    <text evidence="1 4">Belongs to the glycosyl hydrolase 3 family.</text>
</comment>
<evidence type="ECO:0000313" key="6">
    <source>
        <dbReference type="EMBL" id="QPM68702.1"/>
    </source>
</evidence>
<dbReference type="SUPFAM" id="SSF52279">
    <property type="entry name" value="Beta-D-glucan exohydrolase, C-terminal domain"/>
    <property type="match status" value="1"/>
</dbReference>
<evidence type="ECO:0000313" key="7">
    <source>
        <dbReference type="Proteomes" id="UP000594463"/>
    </source>
</evidence>
<dbReference type="Proteomes" id="UP000594463">
    <property type="component" value="Chromosome"/>
</dbReference>
<dbReference type="PANTHER" id="PTHR42721:SF3">
    <property type="entry name" value="BETA-D-XYLOSIDASE 5-RELATED"/>
    <property type="match status" value="1"/>
</dbReference>
<dbReference type="Pfam" id="PF01915">
    <property type="entry name" value="Glyco_hydro_3_C"/>
    <property type="match status" value="1"/>
</dbReference>
<feature type="domain" description="Fibronectin type III-like" evidence="5">
    <location>
        <begin position="658"/>
        <end position="727"/>
    </location>
</feature>
<evidence type="ECO:0000259" key="5">
    <source>
        <dbReference type="SMART" id="SM01217"/>
    </source>
</evidence>
<dbReference type="InterPro" id="IPR044993">
    <property type="entry name" value="BXL"/>
</dbReference>
<keyword evidence="7" id="KW-1185">Reference proteome</keyword>
<dbReference type="Pfam" id="PF14310">
    <property type="entry name" value="Fn3-like"/>
    <property type="match status" value="1"/>
</dbReference>
<dbReference type="PRINTS" id="PR00133">
    <property type="entry name" value="GLHYDRLASE3"/>
</dbReference>
<dbReference type="EC" id="3.2.1.21" evidence="6"/>
<dbReference type="InterPro" id="IPR013783">
    <property type="entry name" value="Ig-like_fold"/>
</dbReference>
<dbReference type="GO" id="GO:0045493">
    <property type="term" value="P:xylan catabolic process"/>
    <property type="evidence" value="ECO:0007669"/>
    <property type="project" value="InterPro"/>
</dbReference>
<dbReference type="InterPro" id="IPR019800">
    <property type="entry name" value="Glyco_hydro_3_AS"/>
</dbReference>
<dbReference type="InterPro" id="IPR017853">
    <property type="entry name" value="GH"/>
</dbReference>